<feature type="signal peptide" evidence="1">
    <location>
        <begin position="1"/>
        <end position="23"/>
    </location>
</feature>
<evidence type="ECO:0000313" key="2">
    <source>
        <dbReference type="EMBL" id="CDU20787.1"/>
    </source>
</evidence>
<organism evidence="3 4">
    <name type="scientific">Plasmodium yoelii</name>
    <dbReference type="NCBI Taxonomy" id="5861"/>
    <lineage>
        <taxon>Eukaryota</taxon>
        <taxon>Sar</taxon>
        <taxon>Alveolata</taxon>
        <taxon>Apicomplexa</taxon>
        <taxon>Aconoidasida</taxon>
        <taxon>Haemosporida</taxon>
        <taxon>Plasmodiidae</taxon>
        <taxon>Plasmodium</taxon>
        <taxon>Plasmodium (Vinckeia)</taxon>
    </lineage>
</organism>
<evidence type="ECO:0000313" key="4">
    <source>
        <dbReference type="Proteomes" id="UP000072874"/>
    </source>
</evidence>
<dbReference type="VEuPathDB" id="PlasmoDB:PYYM_1445800"/>
<accession>A0A078K9D9</accession>
<dbReference type="VEuPathDB" id="PlasmoDB:PY17X_1444200"/>
<reference evidence="3" key="4">
    <citation type="submission" date="2019-05" db="EMBL/GenBank/DDBJ databases">
        <authorList>
            <consortium name="Pathogen Informatics"/>
        </authorList>
    </citation>
    <scope>NUCLEOTIDE SEQUENCE</scope>
    <source>
        <strain evidence="3">17X</strain>
    </source>
</reference>
<reference evidence="4 5" key="1">
    <citation type="journal article" date="2014" name="BMC Biol.">
        <title>A comprehensive evaluation of rodent malaria parasite genomes and gene expression.</title>
        <authorList>
            <person name="Otto T.D."/>
            <person name="Bohme U."/>
            <person name="Jackson A.P."/>
            <person name="Hunt M."/>
            <person name="Franke-Fayard B."/>
            <person name="Hoeijmakers W.A."/>
            <person name="Religa A.A."/>
            <person name="Robertson L."/>
            <person name="Sanders M."/>
            <person name="Ogun S.A."/>
            <person name="Cunningham D."/>
            <person name="Erhart A."/>
            <person name="Billker O."/>
            <person name="Khan S.M."/>
            <person name="Stunnenberg H.G."/>
            <person name="Langhorne J."/>
            <person name="Holder A.A."/>
            <person name="Waters A.P."/>
            <person name="Newbold C.I."/>
            <person name="Pain A."/>
            <person name="Berriman M."/>
            <person name="Janse C.J."/>
        </authorList>
    </citation>
    <scope>NUCLEOTIDE SEQUENCE [LARGE SCALE GENOMIC DNA]</scope>
    <source>
        <strain evidence="3 4">17X</strain>
        <strain evidence="2 5">YM</strain>
    </source>
</reference>
<dbReference type="GeneID" id="3789983"/>
<keyword evidence="1" id="KW-0732">Signal</keyword>
<name>A0A078K9D9_PLAYE</name>
<proteinExistence type="predicted"/>
<protein>
    <submittedName>
        <fullName evidence="3">Parasitophorous vacuolar protein 2, putative</fullName>
    </submittedName>
</protein>
<dbReference type="OMA" id="FEGYIVC"/>
<gene>
    <name evidence="3" type="ORF">PY17X_1444200</name>
    <name evidence="2" type="ORF">PYYM_1445800</name>
</gene>
<dbReference type="VEuPathDB" id="PlasmoDB:Py17XNL_001401274"/>
<dbReference type="EMBL" id="LM993668">
    <property type="protein sequence ID" value="VTZ81750.1"/>
    <property type="molecule type" value="Genomic_DNA"/>
</dbReference>
<feature type="chain" id="PRO_5014502145" evidence="1">
    <location>
        <begin position="24"/>
        <end position="456"/>
    </location>
</feature>
<dbReference type="OrthoDB" id="391771at2759"/>
<dbReference type="RefSeq" id="XP_724657.1">
    <property type="nucleotide sequence ID" value="XM_719564.1"/>
</dbReference>
<reference evidence="2" key="2">
    <citation type="submission" date="2014-05" db="EMBL/GenBank/DDBJ databases">
        <authorList>
            <person name="Aslett A.Martin."/>
            <person name="De Silva Nishadi"/>
        </authorList>
    </citation>
    <scope>NUCLEOTIDE SEQUENCE</scope>
    <source>
        <strain evidence="2">YM</strain>
    </source>
</reference>
<evidence type="ECO:0000313" key="3">
    <source>
        <dbReference type="EMBL" id="VTZ81750.1"/>
    </source>
</evidence>
<dbReference type="Proteomes" id="UP000072904">
    <property type="component" value="Chromosome 14"/>
</dbReference>
<dbReference type="Proteomes" id="UP000072874">
    <property type="component" value="Chromosome 14"/>
</dbReference>
<dbReference type="EMBL" id="LK934642">
    <property type="protein sequence ID" value="CDU20787.1"/>
    <property type="molecule type" value="Genomic_DNA"/>
</dbReference>
<sequence>MTFIKNIIILLIFSNIFINGLNAETQKDANNGTIFHIVKEKIINFIAKKKGYDKNDWVNLSDADHDINNLSFRIDKNGDVICNKDNQAVEISIINEKILKQTKDVIYSELSIHPKIGTNTSNITKIPIKKYKNNSNGFFFNKNNNSLSNSEAYLVCAKKNSNVVLVPKQTEKVEFISGPWLVRVKVNVYKDPLKPFGRAFRITIVDGINVLTNKQNSFFWFIPIKKFSEIYHFHMAAKDSANGIYCNFERSLDNKSIKLHCPSWEHPYKLTSSNLMLFSMNLGMSLIYTAVIPYMDKITIYNKLASRNENNNSINGFNQYENSNDDDNHNANIEKAVKKVENITNYLHLIFSSIIGVSNIAYMIKESVKISNDLKEFNTEFENAPSLYEWTITYPENNYQPDMALEKKKKIFFPEENSLNNSPSQKDETIKKFQGIKKNIYKPTNEKKLERIIIGN</sequence>
<dbReference type="VEuPathDB" id="PlasmoDB:PY04372"/>
<dbReference type="AlphaFoldDB" id="A0A078K9D9"/>
<dbReference type="KEGG" id="pyo:PY17X_1444200"/>
<evidence type="ECO:0000256" key="1">
    <source>
        <dbReference type="SAM" id="SignalP"/>
    </source>
</evidence>
<reference evidence="3" key="3">
    <citation type="submission" date="2014-05" db="EMBL/GenBank/DDBJ databases">
        <authorList>
            <person name="Aslett M.A."/>
            <person name="De Silva N."/>
        </authorList>
    </citation>
    <scope>NUCLEOTIDE SEQUENCE</scope>
    <source>
        <strain evidence="3">17X</strain>
    </source>
</reference>
<evidence type="ECO:0000313" key="5">
    <source>
        <dbReference type="Proteomes" id="UP000072904"/>
    </source>
</evidence>